<dbReference type="GO" id="GO:0030596">
    <property type="term" value="F:alpha-L-rhamnosidase activity"/>
    <property type="evidence" value="ECO:0007669"/>
    <property type="project" value="UniProtKB-EC"/>
</dbReference>
<dbReference type="PANTHER" id="PTHR33307">
    <property type="entry name" value="ALPHA-RHAMNOSIDASE (EUROFUNG)"/>
    <property type="match status" value="1"/>
</dbReference>
<evidence type="ECO:0000259" key="7">
    <source>
        <dbReference type="Pfam" id="PF17389"/>
    </source>
</evidence>
<feature type="domain" description="Bacterial alpha-L-rhamnosidase N-terminal" evidence="6">
    <location>
        <begin position="169"/>
        <end position="337"/>
    </location>
</feature>
<dbReference type="InterPro" id="IPR008902">
    <property type="entry name" value="Rhamnosid_concanavalin"/>
</dbReference>
<proteinExistence type="predicted"/>
<evidence type="ECO:0000256" key="1">
    <source>
        <dbReference type="ARBA" id="ARBA00001445"/>
    </source>
</evidence>
<gene>
    <name evidence="9" type="ORF">OQZ29_02025</name>
</gene>
<dbReference type="PIRSF" id="PIRSF010631">
    <property type="entry name" value="A-rhamnsds"/>
    <property type="match status" value="1"/>
</dbReference>
<dbReference type="Pfam" id="PF05592">
    <property type="entry name" value="Bac_rhamnosid"/>
    <property type="match status" value="1"/>
</dbReference>
<dbReference type="Gene3D" id="2.60.420.10">
    <property type="entry name" value="Maltose phosphorylase, domain 3"/>
    <property type="match status" value="1"/>
</dbReference>
<evidence type="ECO:0000259" key="6">
    <source>
        <dbReference type="Pfam" id="PF08531"/>
    </source>
</evidence>
<evidence type="ECO:0000259" key="5">
    <source>
        <dbReference type="Pfam" id="PF05592"/>
    </source>
</evidence>
<evidence type="ECO:0000256" key="3">
    <source>
        <dbReference type="ARBA" id="ARBA00022801"/>
    </source>
</evidence>
<dbReference type="InterPro" id="IPR035398">
    <property type="entry name" value="Bac_rhamnosid_C"/>
</dbReference>
<protein>
    <recommendedName>
        <fullName evidence="2">alpha-L-rhamnosidase</fullName>
        <ecNumber evidence="2">3.2.1.40</ecNumber>
    </recommendedName>
</protein>
<dbReference type="AlphaFoldDB" id="A0A9X3I797"/>
<dbReference type="GO" id="GO:0005975">
    <property type="term" value="P:carbohydrate metabolic process"/>
    <property type="evidence" value="ECO:0007669"/>
    <property type="project" value="InterPro"/>
</dbReference>
<feature type="domain" description="Alpha-L-rhamnosidase concanavalin-like" evidence="5">
    <location>
        <begin position="346"/>
        <end position="446"/>
    </location>
</feature>
<sequence length="913" mass="102404">MRTKKSLLFFLFQFAAIFTFAQSLSLSGLTLNYQSNPIGIDTAGIRFGWKIKTDLRQTMQKSYEIRLAHSQNDLLNNKNLIWNTGKVNSDQSTHVVYNGPKLKDRQRYFWQVKITDEKKNNSAWSEVQFFETGMLNNTNWTADWIESAMATDGKVGPAPIFARQFEVKKNIKSARLYITSHGLYEATINGKRVGDQYFTPGWTSYHKRLQYQTYDVTSLLKSGNNETFVTVGDGWYRGNLEFKGKRNTYGKEVGLLYQLEVTHADGSVTTTNSDGNWKVSFDGPVKKSDIYNGETFNALLVKTATNLKSSSWKTVKVADYSKDNLVAPVGPAVSKHENISPVKIFKTPKGEMVADFGQNMVGWVKLKLHGNKGDTVTINHAEVLDQQGNFYTDNLRAAKQENKYILTGGKEDILEPHFTFQGFRYVKISGYKTPMDKDDLTGIAIYSDMKPTGEFTSSNPLINQLQSNIQWGQKGNFLDVPTDCPQRDERLGWTGDAQVFFNTAAFNMDVSGFFSKWLLDLSVDQHDNGNVPVVIPDCRAKANAGSAGWGDVATIIPYNYYQAYGDKDLLARQFNSMKAWVSYIKSISKENLWNSGPHYGDWLFYTMADDRDGKAALTDKFLIAQIFYAASTQNVIDAARALGKNDEVNIYEARLKDIKNAFMREYVTPSGRLVSSSQTAYVLALNFDMLPEDLRSQAAARLAENVASYKNHLTTGFLGTPYLCHVLTRFGYTDVAYKLLLQETYPSWLYPVKKGATTIWERWDGIKPDGSFQATSMNSFNHYAYGAIGDWMYKTVAGINSDPKSPGYKKIIIAPQPGGDFKHAAARFESLYGEISSAWKTDGDKFTLDVSIPANTTATVMLPASENAAIIEGGKDADGLTDLKKIKSPSKNKSFELGSGKYHFEYTLNKISR</sequence>
<accession>A0A9X3I797</accession>
<dbReference type="InterPro" id="IPR013737">
    <property type="entry name" value="Bac_rhamnosid_N"/>
</dbReference>
<feature type="signal peptide" evidence="4">
    <location>
        <begin position="1"/>
        <end position="21"/>
    </location>
</feature>
<dbReference type="Gene3D" id="1.50.10.10">
    <property type="match status" value="1"/>
</dbReference>
<dbReference type="Pfam" id="PF25788">
    <property type="entry name" value="Ig_Rha78A_N"/>
    <property type="match status" value="1"/>
</dbReference>
<dbReference type="EC" id="3.2.1.40" evidence="2"/>
<dbReference type="PANTHER" id="PTHR33307:SF6">
    <property type="entry name" value="ALPHA-RHAMNOSIDASE (EUROFUNG)-RELATED"/>
    <property type="match status" value="1"/>
</dbReference>
<dbReference type="Pfam" id="PF17390">
    <property type="entry name" value="Bac_rhamnosid_C"/>
    <property type="match status" value="1"/>
</dbReference>
<dbReference type="InterPro" id="IPR016007">
    <property type="entry name" value="Alpha_rhamnosid"/>
</dbReference>
<dbReference type="RefSeq" id="WP_266268400.1">
    <property type="nucleotide sequence ID" value="NZ_JAPJUH010000001.1"/>
</dbReference>
<comment type="caution">
    <text evidence="9">The sequence shown here is derived from an EMBL/GenBank/DDBJ whole genome shotgun (WGS) entry which is preliminary data.</text>
</comment>
<comment type="catalytic activity">
    <reaction evidence="1">
        <text>Hydrolysis of terminal non-reducing alpha-L-rhamnose residues in alpha-L-rhamnosides.</text>
        <dbReference type="EC" id="3.2.1.40"/>
    </reaction>
</comment>
<dbReference type="InterPro" id="IPR012341">
    <property type="entry name" value="6hp_glycosidase-like_sf"/>
</dbReference>
<evidence type="ECO:0000256" key="4">
    <source>
        <dbReference type="SAM" id="SignalP"/>
    </source>
</evidence>
<dbReference type="SUPFAM" id="SSF48208">
    <property type="entry name" value="Six-hairpin glycosidases"/>
    <property type="match status" value="1"/>
</dbReference>
<keyword evidence="3 9" id="KW-0378">Hydrolase</keyword>
<dbReference type="Pfam" id="PF08531">
    <property type="entry name" value="Bac_rhamnosid_N"/>
    <property type="match status" value="1"/>
</dbReference>
<dbReference type="Gene3D" id="2.60.40.10">
    <property type="entry name" value="Immunoglobulins"/>
    <property type="match status" value="1"/>
</dbReference>
<organism evidence="9 10">
    <name type="scientific">Pedobacter agri</name>
    <dbReference type="NCBI Taxonomy" id="454586"/>
    <lineage>
        <taxon>Bacteria</taxon>
        <taxon>Pseudomonadati</taxon>
        <taxon>Bacteroidota</taxon>
        <taxon>Sphingobacteriia</taxon>
        <taxon>Sphingobacteriales</taxon>
        <taxon>Sphingobacteriaceae</taxon>
        <taxon>Pedobacter</taxon>
    </lineage>
</organism>
<feature type="domain" description="Alpha-L-rhamnosidase C-terminal" evidence="8">
    <location>
        <begin position="798"/>
        <end position="870"/>
    </location>
</feature>
<dbReference type="InterPro" id="IPR035396">
    <property type="entry name" value="Bac_rhamnosid6H"/>
</dbReference>
<dbReference type="Pfam" id="PF17389">
    <property type="entry name" value="Bac_rhamnosid6H"/>
    <property type="match status" value="1"/>
</dbReference>
<evidence type="ECO:0000259" key="8">
    <source>
        <dbReference type="Pfam" id="PF17390"/>
    </source>
</evidence>
<dbReference type="Proteomes" id="UP001142592">
    <property type="component" value="Unassembled WGS sequence"/>
</dbReference>
<dbReference type="Gene3D" id="2.60.120.260">
    <property type="entry name" value="Galactose-binding domain-like"/>
    <property type="match status" value="2"/>
</dbReference>
<evidence type="ECO:0000256" key="2">
    <source>
        <dbReference type="ARBA" id="ARBA00012652"/>
    </source>
</evidence>
<keyword evidence="10" id="KW-1185">Reference proteome</keyword>
<reference evidence="9" key="1">
    <citation type="submission" date="2022-11" db="EMBL/GenBank/DDBJ databases">
        <authorList>
            <person name="Graham C."/>
            <person name="Newman J.D."/>
        </authorList>
    </citation>
    <scope>NUCLEOTIDE SEQUENCE</scope>
    <source>
        <strain evidence="9">DSM 19486</strain>
    </source>
</reference>
<keyword evidence="4" id="KW-0732">Signal</keyword>
<dbReference type="InterPro" id="IPR008928">
    <property type="entry name" value="6-hairpin_glycosidase_sf"/>
</dbReference>
<feature type="domain" description="Alpha-L-rhamnosidase six-hairpin glycosidase" evidence="7">
    <location>
        <begin position="452"/>
        <end position="796"/>
    </location>
</feature>
<dbReference type="EMBL" id="JAPJUH010000001">
    <property type="protein sequence ID" value="MCX3263501.1"/>
    <property type="molecule type" value="Genomic_DNA"/>
</dbReference>
<name>A0A9X3I797_9SPHI</name>
<feature type="chain" id="PRO_5040909437" description="alpha-L-rhamnosidase" evidence="4">
    <location>
        <begin position="22"/>
        <end position="913"/>
    </location>
</feature>
<evidence type="ECO:0000313" key="9">
    <source>
        <dbReference type="EMBL" id="MCX3263501.1"/>
    </source>
</evidence>
<dbReference type="InterPro" id="IPR013783">
    <property type="entry name" value="Ig-like_fold"/>
</dbReference>
<evidence type="ECO:0000313" key="10">
    <source>
        <dbReference type="Proteomes" id="UP001142592"/>
    </source>
</evidence>